<organism evidence="2 3">
    <name type="scientific">Acetobacterium woodii (strain ATCC 29683 / DSM 1030 / JCM 2381 / KCTC 1655 / WB1)</name>
    <dbReference type="NCBI Taxonomy" id="931626"/>
    <lineage>
        <taxon>Bacteria</taxon>
        <taxon>Bacillati</taxon>
        <taxon>Bacillota</taxon>
        <taxon>Clostridia</taxon>
        <taxon>Eubacteriales</taxon>
        <taxon>Eubacteriaceae</taxon>
        <taxon>Acetobacterium</taxon>
    </lineage>
</organism>
<dbReference type="eggNOG" id="ENOG5031NJV">
    <property type="taxonomic scope" value="Bacteria"/>
</dbReference>
<protein>
    <recommendedName>
        <fullName evidence="1">DUF7768 domain-containing protein</fullName>
    </recommendedName>
</protein>
<reference evidence="2 3" key="2">
    <citation type="journal article" date="2012" name="PLoS ONE">
        <title>An ancient pathway combining carbon dioxide fixation with the generation and utilization of a sodium ion gradient for ATP synthesis.</title>
        <authorList>
            <person name="Poehlein A."/>
            <person name="Schmidt S."/>
            <person name="Kaster A.K."/>
            <person name="Goenrich M."/>
            <person name="Vollmers J."/>
            <person name="Thurmer A."/>
            <person name="Bertsch J."/>
            <person name="Schuchmann K."/>
            <person name="Voigt B."/>
            <person name="Hecker M."/>
            <person name="Daniel R."/>
            <person name="Thauer R.K."/>
            <person name="Gottschalk G."/>
            <person name="Muller V."/>
        </authorList>
    </citation>
    <scope>NUCLEOTIDE SEQUENCE [LARGE SCALE GENOMIC DNA]</scope>
    <source>
        <strain evidence="3">ATCC 29683 / DSM 1030 / JCM 2381 / KCTC 1655 / WB1</strain>
    </source>
</reference>
<reference evidence="3" key="1">
    <citation type="submission" date="2011-07" db="EMBL/GenBank/DDBJ databases">
        <title>Complete genome sequence of Acetobacterium woodii.</title>
        <authorList>
            <person name="Poehlein A."/>
            <person name="Schmidt S."/>
            <person name="Kaster A.-K."/>
            <person name="Goenrich M."/>
            <person name="Vollmers J."/>
            <person name="Thuermer A."/>
            <person name="Gottschalk G."/>
            <person name="Thauer R.K."/>
            <person name="Daniel R."/>
            <person name="Mueller V."/>
        </authorList>
    </citation>
    <scope>NUCLEOTIDE SEQUENCE [LARGE SCALE GENOMIC DNA]</scope>
    <source>
        <strain evidence="3">ATCC 29683 / DSM 1030 / JCM 2381 / KCTC 1655 / WB1</strain>
    </source>
</reference>
<gene>
    <name evidence="2" type="ordered locus">Awo_c11280</name>
</gene>
<keyword evidence="3" id="KW-1185">Reference proteome</keyword>
<dbReference type="Proteomes" id="UP000007177">
    <property type="component" value="Chromosome"/>
</dbReference>
<dbReference type="KEGG" id="awo:Awo_c11280"/>
<dbReference type="Gene3D" id="3.40.50.10400">
    <property type="entry name" value="Hypothetical protein PA1492"/>
    <property type="match status" value="1"/>
</dbReference>
<feature type="domain" description="DUF7768" evidence="1">
    <location>
        <begin position="4"/>
        <end position="99"/>
    </location>
</feature>
<evidence type="ECO:0000259" key="1">
    <source>
        <dbReference type="Pfam" id="PF24963"/>
    </source>
</evidence>
<evidence type="ECO:0000313" key="3">
    <source>
        <dbReference type="Proteomes" id="UP000007177"/>
    </source>
</evidence>
<dbReference type="Pfam" id="PF24963">
    <property type="entry name" value="DUF7768"/>
    <property type="match status" value="1"/>
</dbReference>
<dbReference type="HOGENOM" id="CLU_123276_0_0_9"/>
<accession>H6LDE0</accession>
<dbReference type="InterPro" id="IPR056670">
    <property type="entry name" value="DUF7768"/>
</dbReference>
<proteinExistence type="predicted"/>
<sequence length="201" mass="22664">MNKKLVYICSPLKGDLAANMAKAVDYAKSASEEGVIPLAPHTIFTQFLNDMIPEERQRGLKLGIDLLKRCDEIWVYENKLSGGMKNEIVLAYGEGKPVIAKQMSHETYTEFLALQNVFKASFNQQQWAVICQGMDQGLNPRIFANSRMEASEMDEIVQGLQAIKNRYLDNFAATEHQDDHTASIHPINDQNDYDYAMEALG</sequence>
<dbReference type="SUPFAM" id="SSF52309">
    <property type="entry name" value="N-(deoxy)ribosyltransferase-like"/>
    <property type="match status" value="1"/>
</dbReference>
<dbReference type="EMBL" id="CP002987">
    <property type="protein sequence ID" value="AFA47912.1"/>
    <property type="molecule type" value="Genomic_DNA"/>
</dbReference>
<dbReference type="AlphaFoldDB" id="H6LDE0"/>
<evidence type="ECO:0000313" key="2">
    <source>
        <dbReference type="EMBL" id="AFA47912.1"/>
    </source>
</evidence>
<dbReference type="RefSeq" id="WP_014355515.1">
    <property type="nucleotide sequence ID" value="NC_016894.1"/>
</dbReference>
<dbReference type="STRING" id="931626.Awo_c11280"/>
<dbReference type="OrthoDB" id="9807423at2"/>
<name>H6LDE0_ACEWD</name>